<dbReference type="GO" id="GO:0006777">
    <property type="term" value="P:Mo-molybdopterin cofactor biosynthetic process"/>
    <property type="evidence" value="ECO:0007669"/>
    <property type="project" value="UniProtKB-UniRule"/>
</dbReference>
<dbReference type="InterPro" id="IPR005111">
    <property type="entry name" value="MoeA_C_domain_IV"/>
</dbReference>
<dbReference type="STRING" id="649638.Trad_2391"/>
<reference evidence="13 14" key="2">
    <citation type="journal article" date="2011" name="Stand. Genomic Sci.">
        <title>Complete genome sequence of Truepera radiovictrix type strain (RQ-24).</title>
        <authorList>
            <person name="Ivanova N."/>
            <person name="Rohde C."/>
            <person name="Munk C."/>
            <person name="Nolan M."/>
            <person name="Lucas S."/>
            <person name="Del Rio T.G."/>
            <person name="Tice H."/>
            <person name="Deshpande S."/>
            <person name="Cheng J.F."/>
            <person name="Tapia R."/>
            <person name="Han C."/>
            <person name="Goodwin L."/>
            <person name="Pitluck S."/>
            <person name="Liolios K."/>
            <person name="Mavromatis K."/>
            <person name="Mikhailova N."/>
            <person name="Pati A."/>
            <person name="Chen A."/>
            <person name="Palaniappan K."/>
            <person name="Land M."/>
            <person name="Hauser L."/>
            <person name="Chang Y.J."/>
            <person name="Jeffries C.D."/>
            <person name="Brambilla E."/>
            <person name="Rohde M."/>
            <person name="Goker M."/>
            <person name="Tindall B.J."/>
            <person name="Woyke T."/>
            <person name="Bristow J."/>
            <person name="Eisen J.A."/>
            <person name="Markowitz V."/>
            <person name="Hugenholtz P."/>
            <person name="Kyrpides N.C."/>
            <person name="Klenk H.P."/>
            <person name="Lapidus A."/>
        </authorList>
    </citation>
    <scope>NUCLEOTIDE SEQUENCE [LARGE SCALE GENOMIC DNA]</scope>
    <source>
        <strain evidence="14">DSM 17093 / CIP 108686 / LMG 22925 / RQ-24</strain>
    </source>
</reference>
<evidence type="ECO:0000313" key="14">
    <source>
        <dbReference type="Proteomes" id="UP000000379"/>
    </source>
</evidence>
<evidence type="ECO:0000256" key="6">
    <source>
        <dbReference type="ARBA" id="ARBA00022679"/>
    </source>
</evidence>
<evidence type="ECO:0000256" key="1">
    <source>
        <dbReference type="ARBA" id="ARBA00001946"/>
    </source>
</evidence>
<dbReference type="InterPro" id="IPR036425">
    <property type="entry name" value="MoaB/Mog-like_dom_sf"/>
</dbReference>
<evidence type="ECO:0000256" key="2">
    <source>
        <dbReference type="ARBA" id="ARBA00002901"/>
    </source>
</evidence>
<dbReference type="UniPathway" id="UPA00344"/>
<dbReference type="EMBL" id="CP002049">
    <property type="protein sequence ID" value="ADI15500.1"/>
    <property type="molecule type" value="Genomic_DNA"/>
</dbReference>
<comment type="cofactor">
    <cofactor evidence="1 11">
        <name>Mg(2+)</name>
        <dbReference type="ChEBI" id="CHEBI:18420"/>
    </cofactor>
</comment>
<name>D7CT37_TRURR</name>
<dbReference type="SUPFAM" id="SSF63867">
    <property type="entry name" value="MoeA C-terminal domain-like"/>
    <property type="match status" value="1"/>
</dbReference>
<evidence type="ECO:0000256" key="8">
    <source>
        <dbReference type="ARBA" id="ARBA00022842"/>
    </source>
</evidence>
<protein>
    <recommendedName>
        <fullName evidence="11">Molybdopterin molybdenumtransferase</fullName>
        <ecNumber evidence="11">2.10.1.1</ecNumber>
    </recommendedName>
</protein>
<dbReference type="KEGG" id="tra:Trad_2391"/>
<dbReference type="Gene3D" id="3.90.105.10">
    <property type="entry name" value="Molybdopterin biosynthesis moea protein, domain 2"/>
    <property type="match status" value="1"/>
</dbReference>
<evidence type="ECO:0000256" key="3">
    <source>
        <dbReference type="ARBA" id="ARBA00005046"/>
    </source>
</evidence>
<keyword evidence="9 11" id="KW-0501">Molybdenum cofactor biosynthesis</keyword>
<evidence type="ECO:0000256" key="11">
    <source>
        <dbReference type="RuleBase" id="RU365090"/>
    </source>
</evidence>
<dbReference type="Gene3D" id="2.170.190.11">
    <property type="entry name" value="Molybdopterin biosynthesis moea protein, domain 3"/>
    <property type="match status" value="1"/>
</dbReference>
<evidence type="ECO:0000256" key="9">
    <source>
        <dbReference type="ARBA" id="ARBA00023150"/>
    </source>
</evidence>
<dbReference type="CDD" id="cd00887">
    <property type="entry name" value="MoeA"/>
    <property type="match status" value="1"/>
</dbReference>
<dbReference type="NCBIfam" id="TIGR00177">
    <property type="entry name" value="molyb_syn"/>
    <property type="match status" value="1"/>
</dbReference>
<dbReference type="Pfam" id="PF03454">
    <property type="entry name" value="MoeA_C"/>
    <property type="match status" value="1"/>
</dbReference>
<evidence type="ECO:0000313" key="13">
    <source>
        <dbReference type="EMBL" id="ADI15500.1"/>
    </source>
</evidence>
<dbReference type="AlphaFoldDB" id="D7CT37"/>
<dbReference type="InterPro" id="IPR036688">
    <property type="entry name" value="MoeA_C_domain_IV_sf"/>
</dbReference>
<dbReference type="FunFam" id="3.40.980.10:FF:000004">
    <property type="entry name" value="Molybdopterin molybdenumtransferase"/>
    <property type="match status" value="1"/>
</dbReference>
<dbReference type="Gene3D" id="2.40.340.10">
    <property type="entry name" value="MoeA, C-terminal, domain IV"/>
    <property type="match status" value="1"/>
</dbReference>
<comment type="pathway">
    <text evidence="3 11">Cofactor biosynthesis; molybdopterin biosynthesis.</text>
</comment>
<dbReference type="OrthoDB" id="9804758at2"/>
<comment type="similarity">
    <text evidence="4 11">Belongs to the MoeA family.</text>
</comment>
<dbReference type="GO" id="GO:0046872">
    <property type="term" value="F:metal ion binding"/>
    <property type="evidence" value="ECO:0007669"/>
    <property type="project" value="UniProtKB-UniRule"/>
</dbReference>
<dbReference type="PANTHER" id="PTHR10192:SF5">
    <property type="entry name" value="GEPHYRIN"/>
    <property type="match status" value="1"/>
</dbReference>
<dbReference type="PANTHER" id="PTHR10192">
    <property type="entry name" value="MOLYBDOPTERIN BIOSYNTHESIS PROTEIN"/>
    <property type="match status" value="1"/>
</dbReference>
<evidence type="ECO:0000256" key="10">
    <source>
        <dbReference type="ARBA" id="ARBA00047317"/>
    </source>
</evidence>
<evidence type="ECO:0000256" key="7">
    <source>
        <dbReference type="ARBA" id="ARBA00022723"/>
    </source>
</evidence>
<organism evidence="13 14">
    <name type="scientific">Truepera radiovictrix (strain DSM 17093 / CIP 108686 / LMG 22925 / RQ-24)</name>
    <dbReference type="NCBI Taxonomy" id="649638"/>
    <lineage>
        <taxon>Bacteria</taxon>
        <taxon>Thermotogati</taxon>
        <taxon>Deinococcota</taxon>
        <taxon>Deinococci</taxon>
        <taxon>Trueperales</taxon>
        <taxon>Trueperaceae</taxon>
        <taxon>Truepera</taxon>
    </lineage>
</organism>
<evidence type="ECO:0000256" key="4">
    <source>
        <dbReference type="ARBA" id="ARBA00010763"/>
    </source>
</evidence>
<keyword evidence="5 11" id="KW-0500">Molybdenum</keyword>
<gene>
    <name evidence="13" type="ordered locus">Trad_2391</name>
</gene>
<sequence>MSAPHPKGSFRSQISVREAIAVLQTHAPTLGAETVPLTAAADRVLAEDLASRVDHPSCDNSALDGYACRAADTLGASADAPVTLRLVGDVPAGSVFDGTVGPGEAVGIYTGAPLPRGADAIIGVEFTRALGGEVALTKPASGDDVRPRAQDLRAGEVYLKRGQKLSPAALGVAAAMGYAELPVVQKPKVGILATGDEVVEPGRPIREGQVYNANGYALAALVARAGGEAVLLPHVRDDLGALEAALGRLELDLLLTSGGVSMGRYDLVRDLLFERGRVHFWKVAMKPGGPALFGHYGELPVLGLPGNPVSSLVVFELLGRAWLQRALGSLSRLPYDARVTGVAETPFRGSGFKETFARATLTFENGGYRARSTGNQSSGVLRSLLVADALAVVPPHTDILAGERLELIML</sequence>
<dbReference type="RefSeq" id="WP_013178863.1">
    <property type="nucleotide sequence ID" value="NC_014221.1"/>
</dbReference>
<accession>D7CT37</accession>
<dbReference type="HOGENOM" id="CLU_010186_7_0_0"/>
<proteinExistence type="inferred from homology"/>
<dbReference type="SUPFAM" id="SSF63882">
    <property type="entry name" value="MoeA N-terminal region -like"/>
    <property type="match status" value="1"/>
</dbReference>
<dbReference type="InterPro" id="IPR036135">
    <property type="entry name" value="MoeA_linker/N_sf"/>
</dbReference>
<dbReference type="GO" id="GO:0061599">
    <property type="term" value="F:molybdopterin molybdotransferase activity"/>
    <property type="evidence" value="ECO:0007669"/>
    <property type="project" value="UniProtKB-UniRule"/>
</dbReference>
<dbReference type="eggNOG" id="COG0303">
    <property type="taxonomic scope" value="Bacteria"/>
</dbReference>
<reference evidence="14" key="1">
    <citation type="submission" date="2010-05" db="EMBL/GenBank/DDBJ databases">
        <title>The complete genome of Truepera radiovictris DSM 17093.</title>
        <authorList>
            <consortium name="US DOE Joint Genome Institute (JGI-PGF)"/>
            <person name="Lucas S."/>
            <person name="Copeland A."/>
            <person name="Lapidus A."/>
            <person name="Glavina del Rio T."/>
            <person name="Dalin E."/>
            <person name="Tice H."/>
            <person name="Bruce D."/>
            <person name="Goodwin L."/>
            <person name="Pitluck S."/>
            <person name="Kyrpides N."/>
            <person name="Mavromatis K."/>
            <person name="Ovchinnikova G."/>
            <person name="Munk A.C."/>
            <person name="Detter J.C."/>
            <person name="Han C."/>
            <person name="Tapia R."/>
            <person name="Land M."/>
            <person name="Hauser L."/>
            <person name="Markowitz V."/>
            <person name="Cheng J.-F."/>
            <person name="Hugenholtz P."/>
            <person name="Woyke T."/>
            <person name="Wu D."/>
            <person name="Tindall B."/>
            <person name="Pomrenke H.G."/>
            <person name="Brambilla E."/>
            <person name="Klenk H.-P."/>
            <person name="Eisen J.A."/>
        </authorList>
    </citation>
    <scope>NUCLEOTIDE SEQUENCE [LARGE SCALE GENOMIC DNA]</scope>
    <source>
        <strain evidence="14">DSM 17093 / CIP 108686 / LMG 22925 / RQ-24</strain>
    </source>
</reference>
<dbReference type="InterPro" id="IPR001453">
    <property type="entry name" value="MoaB/Mog_dom"/>
</dbReference>
<keyword evidence="6 11" id="KW-0808">Transferase</keyword>
<dbReference type="Proteomes" id="UP000000379">
    <property type="component" value="Chromosome"/>
</dbReference>
<keyword evidence="8 11" id="KW-0460">Magnesium</keyword>
<dbReference type="Pfam" id="PF03453">
    <property type="entry name" value="MoeA_N"/>
    <property type="match status" value="1"/>
</dbReference>
<dbReference type="InterPro" id="IPR005110">
    <property type="entry name" value="MoeA_linker/N"/>
</dbReference>
<dbReference type="Gene3D" id="3.40.980.10">
    <property type="entry name" value="MoaB/Mog-like domain"/>
    <property type="match status" value="1"/>
</dbReference>
<feature type="domain" description="MoaB/Mog" evidence="12">
    <location>
        <begin position="190"/>
        <end position="325"/>
    </location>
</feature>
<keyword evidence="7 11" id="KW-0479">Metal-binding</keyword>
<dbReference type="SMART" id="SM00852">
    <property type="entry name" value="MoCF_biosynth"/>
    <property type="match status" value="1"/>
</dbReference>
<comment type="function">
    <text evidence="2 11">Catalyzes the insertion of molybdate into adenylated molybdopterin with the concomitant release of AMP.</text>
</comment>
<dbReference type="EC" id="2.10.1.1" evidence="11"/>
<dbReference type="InterPro" id="IPR038987">
    <property type="entry name" value="MoeA-like"/>
</dbReference>
<dbReference type="Pfam" id="PF00994">
    <property type="entry name" value="MoCF_biosynth"/>
    <property type="match status" value="1"/>
</dbReference>
<dbReference type="GO" id="GO:0005829">
    <property type="term" value="C:cytosol"/>
    <property type="evidence" value="ECO:0007669"/>
    <property type="project" value="TreeGrafter"/>
</dbReference>
<comment type="catalytic activity">
    <reaction evidence="10">
        <text>adenylyl-molybdopterin + molybdate = Mo-molybdopterin + AMP + H(+)</text>
        <dbReference type="Rhea" id="RHEA:35047"/>
        <dbReference type="ChEBI" id="CHEBI:15378"/>
        <dbReference type="ChEBI" id="CHEBI:36264"/>
        <dbReference type="ChEBI" id="CHEBI:62727"/>
        <dbReference type="ChEBI" id="CHEBI:71302"/>
        <dbReference type="ChEBI" id="CHEBI:456215"/>
        <dbReference type="EC" id="2.10.1.1"/>
    </reaction>
</comment>
<evidence type="ECO:0000259" key="12">
    <source>
        <dbReference type="SMART" id="SM00852"/>
    </source>
</evidence>
<dbReference type="NCBIfam" id="NF045515">
    <property type="entry name" value="Glp_gephyrin"/>
    <property type="match status" value="1"/>
</dbReference>
<evidence type="ECO:0000256" key="5">
    <source>
        <dbReference type="ARBA" id="ARBA00022505"/>
    </source>
</evidence>
<dbReference type="SUPFAM" id="SSF53218">
    <property type="entry name" value="Molybdenum cofactor biosynthesis proteins"/>
    <property type="match status" value="1"/>
</dbReference>
<keyword evidence="14" id="KW-1185">Reference proteome</keyword>